<evidence type="ECO:0000256" key="1">
    <source>
        <dbReference type="ARBA" id="ARBA00009986"/>
    </source>
</evidence>
<name>A0AAE3N5U8_9BURK</name>
<dbReference type="InterPro" id="IPR016160">
    <property type="entry name" value="Ald_DH_CS_CYS"/>
</dbReference>
<proteinExistence type="inferred from homology"/>
<reference evidence="6" key="1">
    <citation type="submission" date="2023-01" db="EMBL/GenBank/DDBJ databases">
        <title>Xenophilus mangrovi sp. nov., isolated from soil of Mangrove nature reserve.</title>
        <authorList>
            <person name="Xu S."/>
            <person name="Liu Z."/>
            <person name="Xu Y."/>
        </authorList>
    </citation>
    <scope>NUCLEOTIDE SEQUENCE</scope>
    <source>
        <strain evidence="6">YW8</strain>
    </source>
</reference>
<dbReference type="Gene3D" id="3.40.605.10">
    <property type="entry name" value="Aldehyde Dehydrogenase, Chain A, domain 1"/>
    <property type="match status" value="1"/>
</dbReference>
<dbReference type="InterPro" id="IPR010102">
    <property type="entry name" value="Succ_semiAld_DH"/>
</dbReference>
<comment type="similarity">
    <text evidence="1 4">Belongs to the aldehyde dehydrogenase family.</text>
</comment>
<feature type="domain" description="Aldehyde dehydrogenase" evidence="5">
    <location>
        <begin position="19"/>
        <end position="478"/>
    </location>
</feature>
<dbReference type="InterPro" id="IPR016162">
    <property type="entry name" value="Ald_DH_N"/>
</dbReference>
<dbReference type="EMBL" id="JAQIPB010000003">
    <property type="protein sequence ID" value="MDA7416460.1"/>
    <property type="molecule type" value="Genomic_DNA"/>
</dbReference>
<dbReference type="SUPFAM" id="SSF53720">
    <property type="entry name" value="ALDH-like"/>
    <property type="match status" value="1"/>
</dbReference>
<evidence type="ECO:0000259" key="5">
    <source>
        <dbReference type="Pfam" id="PF00171"/>
    </source>
</evidence>
<dbReference type="CDD" id="cd07103">
    <property type="entry name" value="ALDH_F5_SSADH_GabD"/>
    <property type="match status" value="1"/>
</dbReference>
<evidence type="ECO:0000313" key="7">
    <source>
        <dbReference type="Proteomes" id="UP001212602"/>
    </source>
</evidence>
<keyword evidence="7" id="KW-1185">Reference proteome</keyword>
<dbReference type="InterPro" id="IPR029510">
    <property type="entry name" value="Ald_DH_CS_GLU"/>
</dbReference>
<dbReference type="GO" id="GO:0009450">
    <property type="term" value="P:gamma-aminobutyric acid catabolic process"/>
    <property type="evidence" value="ECO:0007669"/>
    <property type="project" value="InterPro"/>
</dbReference>
<comment type="caution">
    <text evidence="6">The sequence shown here is derived from an EMBL/GenBank/DDBJ whole genome shotgun (WGS) entry which is preliminary data.</text>
</comment>
<dbReference type="NCBIfam" id="TIGR01780">
    <property type="entry name" value="SSADH"/>
    <property type="match status" value="1"/>
</dbReference>
<dbReference type="InterPro" id="IPR050740">
    <property type="entry name" value="Aldehyde_DH_Superfamily"/>
</dbReference>
<dbReference type="RefSeq" id="WP_271427711.1">
    <property type="nucleotide sequence ID" value="NZ_JAQIPB010000003.1"/>
</dbReference>
<evidence type="ECO:0000313" key="6">
    <source>
        <dbReference type="EMBL" id="MDA7416460.1"/>
    </source>
</evidence>
<dbReference type="GO" id="GO:0005829">
    <property type="term" value="C:cytosol"/>
    <property type="evidence" value="ECO:0007669"/>
    <property type="project" value="TreeGrafter"/>
</dbReference>
<dbReference type="InterPro" id="IPR016163">
    <property type="entry name" value="Ald_DH_C"/>
</dbReference>
<protein>
    <submittedName>
        <fullName evidence="6">NAD-dependent succinate-semialdehyde dehydrogenase</fullName>
    </submittedName>
</protein>
<gene>
    <name evidence="6" type="ORF">PGB34_08780</name>
</gene>
<sequence length="490" mass="51980">MKLQHPDLFRQQCLVGGRWVDASDGATLQVRNPADDSLLGTVPRLNAEDVRAAVDAANKALPGWRETSAKERSRLMRRWFDLCMAHQDDLGLLLTLEQGKPLAEAKGEIAYGASFIEWFAEEAKRVYGDVIPAAAMDRRIVVLKQPVGVVAAITPWNFPNAMITRKAGAALAAGCTIVIKPASATPYSALALAQLALEAGIPAGVLNVVTGSASTVGGELTGNPVVRKLSFTGSTEIGKKLMEQCAGTVKKVSMELGGNAPFIVFDDADLDAAVAGVMASKFRNAGQTCVCANRIFVQSGIYERFTEKLKKAVEAQVVGNGLEAGVNLGPLIDDAAVAKVREHIDDAVALGASIVTGGQPHRLGGRFFTPTILAEVSPRSKLMQEETFGPVAPLIRFETDEEAVAMANDTPFGLAAYFYTQDYARAWQVAEALEVGIVGLNEGLISTELAPFGGIKESGVGREGSKYGVDDYLEIKYVCAGGLGRPLAGR</sequence>
<dbReference type="Proteomes" id="UP001212602">
    <property type="component" value="Unassembled WGS sequence"/>
</dbReference>
<dbReference type="InterPro" id="IPR015590">
    <property type="entry name" value="Aldehyde_DH_dom"/>
</dbReference>
<evidence type="ECO:0000256" key="4">
    <source>
        <dbReference type="RuleBase" id="RU003345"/>
    </source>
</evidence>
<evidence type="ECO:0000256" key="3">
    <source>
        <dbReference type="PROSITE-ProRule" id="PRU10007"/>
    </source>
</evidence>
<dbReference type="InterPro" id="IPR016161">
    <property type="entry name" value="Ald_DH/histidinol_DH"/>
</dbReference>
<organism evidence="6 7">
    <name type="scientific">Xenophilus arseniciresistens</name>
    <dbReference type="NCBI Taxonomy" id="1283306"/>
    <lineage>
        <taxon>Bacteria</taxon>
        <taxon>Pseudomonadati</taxon>
        <taxon>Pseudomonadota</taxon>
        <taxon>Betaproteobacteria</taxon>
        <taxon>Burkholderiales</taxon>
        <taxon>Comamonadaceae</taxon>
        <taxon>Xenophilus</taxon>
    </lineage>
</organism>
<feature type="active site" evidence="3">
    <location>
        <position position="255"/>
    </location>
</feature>
<dbReference type="Gene3D" id="3.40.309.10">
    <property type="entry name" value="Aldehyde Dehydrogenase, Chain A, domain 2"/>
    <property type="match status" value="1"/>
</dbReference>
<dbReference type="PANTHER" id="PTHR43353:SF5">
    <property type="entry name" value="SUCCINATE-SEMIALDEHYDE DEHYDROGENASE, MITOCHONDRIAL"/>
    <property type="match status" value="1"/>
</dbReference>
<dbReference type="PANTHER" id="PTHR43353">
    <property type="entry name" value="SUCCINATE-SEMIALDEHYDE DEHYDROGENASE, MITOCHONDRIAL"/>
    <property type="match status" value="1"/>
</dbReference>
<keyword evidence="2 4" id="KW-0560">Oxidoreductase</keyword>
<dbReference type="FunFam" id="3.40.309.10:FF:000004">
    <property type="entry name" value="Succinate-semialdehyde dehydrogenase I"/>
    <property type="match status" value="1"/>
</dbReference>
<dbReference type="FunFam" id="3.40.605.10:FF:000005">
    <property type="entry name" value="Succinate-semialdehyde dehydrogenase I"/>
    <property type="match status" value="1"/>
</dbReference>
<evidence type="ECO:0000256" key="2">
    <source>
        <dbReference type="ARBA" id="ARBA00023002"/>
    </source>
</evidence>
<dbReference type="AlphaFoldDB" id="A0AAE3N5U8"/>
<dbReference type="PROSITE" id="PS00070">
    <property type="entry name" value="ALDEHYDE_DEHYDR_CYS"/>
    <property type="match status" value="1"/>
</dbReference>
<dbReference type="Pfam" id="PF00171">
    <property type="entry name" value="Aldedh"/>
    <property type="match status" value="1"/>
</dbReference>
<dbReference type="PROSITE" id="PS00687">
    <property type="entry name" value="ALDEHYDE_DEHYDR_GLU"/>
    <property type="match status" value="1"/>
</dbReference>
<dbReference type="GO" id="GO:0004777">
    <property type="term" value="F:succinate-semialdehyde dehydrogenase (NAD+) activity"/>
    <property type="evidence" value="ECO:0007669"/>
    <property type="project" value="TreeGrafter"/>
</dbReference>
<accession>A0AAE3N5U8</accession>